<protein>
    <submittedName>
        <fullName evidence="1">Uncharacterized protein</fullName>
    </submittedName>
</protein>
<reference evidence="1 2" key="1">
    <citation type="submission" date="2018-06" db="EMBL/GenBank/DDBJ databases">
        <authorList>
            <consortium name="Pathogen Informatics"/>
            <person name="Doyle S."/>
        </authorList>
    </citation>
    <scope>NUCLEOTIDE SEQUENCE [LARGE SCALE GENOMIC DNA]</scope>
    <source>
        <strain evidence="1 2">NCTC8129</strain>
    </source>
</reference>
<accession>A0A377KHV1</accession>
<dbReference type="Proteomes" id="UP000254070">
    <property type="component" value="Unassembled WGS sequence"/>
</dbReference>
<dbReference type="AlphaFoldDB" id="A0A377KHV1"/>
<sequence>MSELKPKICMMPGCDKETFDKKAFFCGEHEREFKAFLSTTVKAASVAVGAAVMFVAKTMTGKKK</sequence>
<proteinExistence type="predicted"/>
<gene>
    <name evidence="1" type="ORF">NCTC8129_00909</name>
</gene>
<dbReference type="RefSeq" id="WP_142427531.1">
    <property type="nucleotide sequence ID" value="NZ_CABGIZ010000009.1"/>
</dbReference>
<name>A0A377KHV1_9ENTE</name>
<evidence type="ECO:0000313" key="2">
    <source>
        <dbReference type="Proteomes" id="UP000254070"/>
    </source>
</evidence>
<evidence type="ECO:0000313" key="1">
    <source>
        <dbReference type="EMBL" id="STP28739.1"/>
    </source>
</evidence>
<organism evidence="1 2">
    <name type="scientific">Enterococcus durans</name>
    <dbReference type="NCBI Taxonomy" id="53345"/>
    <lineage>
        <taxon>Bacteria</taxon>
        <taxon>Bacillati</taxon>
        <taxon>Bacillota</taxon>
        <taxon>Bacilli</taxon>
        <taxon>Lactobacillales</taxon>
        <taxon>Enterococcaceae</taxon>
        <taxon>Enterococcus</taxon>
    </lineage>
</organism>
<dbReference type="EMBL" id="UGIF01000002">
    <property type="protein sequence ID" value="STP28739.1"/>
    <property type="molecule type" value="Genomic_DNA"/>
</dbReference>